<keyword evidence="2" id="KW-0808">Transferase</keyword>
<feature type="region of interest" description="Disordered" evidence="4">
    <location>
        <begin position="341"/>
        <end position="362"/>
    </location>
</feature>
<dbReference type="InterPro" id="IPR002941">
    <property type="entry name" value="DNA_methylase_N4/N6"/>
</dbReference>
<feature type="domain" description="DNA methylase N-4/N-6" evidence="5">
    <location>
        <begin position="24"/>
        <end position="311"/>
    </location>
</feature>
<dbReference type="SUPFAM" id="SSF53335">
    <property type="entry name" value="S-adenosyl-L-methionine-dependent methyltransferases"/>
    <property type="match status" value="1"/>
</dbReference>
<dbReference type="EMBL" id="CASHTH010004177">
    <property type="protein sequence ID" value="CAI8054436.1"/>
    <property type="molecule type" value="Genomic_DNA"/>
</dbReference>
<dbReference type="Pfam" id="PF01555">
    <property type="entry name" value="N6_N4_Mtase"/>
    <property type="match status" value="1"/>
</dbReference>
<dbReference type="InterPro" id="IPR029063">
    <property type="entry name" value="SAM-dependent_MTases_sf"/>
</dbReference>
<proteinExistence type="predicted"/>
<evidence type="ECO:0000256" key="2">
    <source>
        <dbReference type="ARBA" id="ARBA00022679"/>
    </source>
</evidence>
<keyword evidence="1 6" id="KW-0489">Methyltransferase</keyword>
<evidence type="ECO:0000313" key="6">
    <source>
        <dbReference type="EMBL" id="CAI8054436.1"/>
    </source>
</evidence>
<evidence type="ECO:0000313" key="7">
    <source>
        <dbReference type="Proteomes" id="UP001174909"/>
    </source>
</evidence>
<accession>A0AA35TVD6</accession>
<keyword evidence="7" id="KW-1185">Reference proteome</keyword>
<gene>
    <name evidence="6" type="ORF">GBAR_LOCUS29704</name>
</gene>
<evidence type="ECO:0000256" key="1">
    <source>
        <dbReference type="ARBA" id="ARBA00022603"/>
    </source>
</evidence>
<evidence type="ECO:0000256" key="3">
    <source>
        <dbReference type="ARBA" id="ARBA00022691"/>
    </source>
</evidence>
<dbReference type="GO" id="GO:0003677">
    <property type="term" value="F:DNA binding"/>
    <property type="evidence" value="ECO:0007669"/>
    <property type="project" value="InterPro"/>
</dbReference>
<comment type="caution">
    <text evidence="6">The sequence shown here is derived from an EMBL/GenBank/DDBJ whole genome shotgun (WGS) entry which is preliminary data.</text>
</comment>
<evidence type="ECO:0000256" key="4">
    <source>
        <dbReference type="SAM" id="MobiDB-lite"/>
    </source>
</evidence>
<dbReference type="GO" id="GO:0008170">
    <property type="term" value="F:N-methyltransferase activity"/>
    <property type="evidence" value="ECO:0007669"/>
    <property type="project" value="InterPro"/>
</dbReference>
<feature type="compositionally biased region" description="Polar residues" evidence="4">
    <location>
        <begin position="351"/>
        <end position="362"/>
    </location>
</feature>
<organism evidence="6 7">
    <name type="scientific">Geodia barretti</name>
    <name type="common">Barrett's horny sponge</name>
    <dbReference type="NCBI Taxonomy" id="519541"/>
    <lineage>
        <taxon>Eukaryota</taxon>
        <taxon>Metazoa</taxon>
        <taxon>Porifera</taxon>
        <taxon>Demospongiae</taxon>
        <taxon>Heteroscleromorpha</taxon>
        <taxon>Tetractinellida</taxon>
        <taxon>Astrophorina</taxon>
        <taxon>Geodiidae</taxon>
        <taxon>Geodia</taxon>
    </lineage>
</organism>
<reference evidence="6" key="1">
    <citation type="submission" date="2023-03" db="EMBL/GenBank/DDBJ databases">
        <authorList>
            <person name="Steffen K."/>
            <person name="Cardenas P."/>
        </authorList>
    </citation>
    <scope>NUCLEOTIDE SEQUENCE</scope>
</reference>
<dbReference type="PRINTS" id="PR00506">
    <property type="entry name" value="D21N6MTFRASE"/>
</dbReference>
<name>A0AA35TVD6_GEOBA</name>
<dbReference type="InterPro" id="IPR002295">
    <property type="entry name" value="N4/N6-MTase_EcoPI_Mod-like"/>
</dbReference>
<keyword evidence="3" id="KW-0949">S-adenosyl-L-methionine</keyword>
<protein>
    <submittedName>
        <fullName evidence="6">Modification methylase EcaI</fullName>
    </submittedName>
</protein>
<dbReference type="GO" id="GO:0032259">
    <property type="term" value="P:methylation"/>
    <property type="evidence" value="ECO:0007669"/>
    <property type="project" value="UniProtKB-KW"/>
</dbReference>
<sequence length="362" mass="40564">MEHLFHAGDNLEGLAQLAESGWRVDLVYVDPPFATNHEFLMDSERANTVSASGELAYADTLTGDDYLEQLRLRLEAIRSVMADDGSVYVHTDVKMEHHVRLLMDEVFGARNFRNSITRIKCNPKNFNRYSYGNIKDTVLFYSVSPNRIKWHPQEEPLTDEDAVSRYPLVDDTGRRYATTPLHAPGITRRGPTGGLWRGMPPPAGRHWRYTPDKLEELEEAGLIEWSRTGNPRKIIYADQSAGKLPQDVWMYKDPQRPSYPTQKNAAMLERIILTSSEPGDTVLDCYAGSGTTLLEAARLGRRFVGMDDAPAAWEVTERRLLDAGVEWGALGEVFKNASGREHQERVAAHSGSLSSGATGNML</sequence>
<dbReference type="Proteomes" id="UP001174909">
    <property type="component" value="Unassembled WGS sequence"/>
</dbReference>
<dbReference type="AlphaFoldDB" id="A0AA35TVD6"/>
<dbReference type="Gene3D" id="3.40.50.150">
    <property type="entry name" value="Vaccinia Virus protein VP39"/>
    <property type="match status" value="1"/>
</dbReference>
<evidence type="ECO:0000259" key="5">
    <source>
        <dbReference type="Pfam" id="PF01555"/>
    </source>
</evidence>